<feature type="signal peptide" evidence="3">
    <location>
        <begin position="1"/>
        <end position="22"/>
    </location>
</feature>
<evidence type="ECO:0000256" key="3">
    <source>
        <dbReference type="SAM" id="SignalP"/>
    </source>
</evidence>
<dbReference type="PANTHER" id="PTHR33562:SF28">
    <property type="entry name" value="PROTEIN QUIVER"/>
    <property type="match status" value="1"/>
</dbReference>
<keyword evidence="2" id="KW-0325">Glycoprotein</keyword>
<accession>A0A1S3JPC8</accession>
<dbReference type="RefSeq" id="XP_013412220.1">
    <property type="nucleotide sequence ID" value="XM_013556766.1"/>
</dbReference>
<name>A0A1S3JPC8_LINAN</name>
<dbReference type="PANTHER" id="PTHR33562">
    <property type="entry name" value="ATILLA, ISOFORM B-RELATED-RELATED"/>
    <property type="match status" value="1"/>
</dbReference>
<reference evidence="5" key="1">
    <citation type="submission" date="2025-08" db="UniProtKB">
        <authorList>
            <consortium name="RefSeq"/>
        </authorList>
    </citation>
    <scope>IDENTIFICATION</scope>
    <source>
        <tissue evidence="5">Gonads</tissue>
    </source>
</reference>
<keyword evidence="4" id="KW-1185">Reference proteome</keyword>
<proteinExistence type="predicted"/>
<dbReference type="Proteomes" id="UP000085678">
    <property type="component" value="Unplaced"/>
</dbReference>
<sequence>MVNLNFALCLVIFLGTARTAYSVTCYVCDSVTYPGCDDPFDAANTNIPANATITGPIPTQECDRCYKWKEAKSGGGGVSRGCDVFTSYVSAEACGYIDSNGERSYRGTKVGESGGSWFGVRDWENGELWECYCEIDYCNAGAIVTASTLLVFSMLSFHCYQFSFLKHL</sequence>
<dbReference type="AlphaFoldDB" id="A0A1S3JPC8"/>
<gene>
    <name evidence="5" type="primary">LOC106174977</name>
</gene>
<dbReference type="Pfam" id="PF17064">
    <property type="entry name" value="QVR"/>
    <property type="match status" value="1"/>
</dbReference>
<dbReference type="InterPro" id="IPR050975">
    <property type="entry name" value="Sleep_regulator"/>
</dbReference>
<keyword evidence="1 3" id="KW-0732">Signal</keyword>
<evidence type="ECO:0000313" key="5">
    <source>
        <dbReference type="RefSeq" id="XP_013412220.1"/>
    </source>
</evidence>
<evidence type="ECO:0000313" key="4">
    <source>
        <dbReference type="Proteomes" id="UP000085678"/>
    </source>
</evidence>
<dbReference type="InterPro" id="IPR031424">
    <property type="entry name" value="QVR-like"/>
</dbReference>
<organism evidence="4 5">
    <name type="scientific">Lingula anatina</name>
    <name type="common">Brachiopod</name>
    <name type="synonym">Lingula unguis</name>
    <dbReference type="NCBI Taxonomy" id="7574"/>
    <lineage>
        <taxon>Eukaryota</taxon>
        <taxon>Metazoa</taxon>
        <taxon>Spiralia</taxon>
        <taxon>Lophotrochozoa</taxon>
        <taxon>Brachiopoda</taxon>
        <taxon>Linguliformea</taxon>
        <taxon>Lingulata</taxon>
        <taxon>Lingulida</taxon>
        <taxon>Linguloidea</taxon>
        <taxon>Lingulidae</taxon>
        <taxon>Lingula</taxon>
    </lineage>
</organism>
<protein>
    <submittedName>
        <fullName evidence="5">Uncharacterized protein LOC106174977</fullName>
    </submittedName>
</protein>
<feature type="chain" id="PRO_5010339032" evidence="3">
    <location>
        <begin position="23"/>
        <end position="168"/>
    </location>
</feature>
<dbReference type="GeneID" id="106174977"/>
<dbReference type="GO" id="GO:0032222">
    <property type="term" value="P:regulation of synaptic transmission, cholinergic"/>
    <property type="evidence" value="ECO:0007669"/>
    <property type="project" value="InterPro"/>
</dbReference>
<evidence type="ECO:0000256" key="2">
    <source>
        <dbReference type="ARBA" id="ARBA00023180"/>
    </source>
</evidence>
<dbReference type="GO" id="GO:0030431">
    <property type="term" value="P:sleep"/>
    <property type="evidence" value="ECO:0007669"/>
    <property type="project" value="InterPro"/>
</dbReference>
<dbReference type="InParanoid" id="A0A1S3JPC8"/>
<evidence type="ECO:0000256" key="1">
    <source>
        <dbReference type="ARBA" id="ARBA00022729"/>
    </source>
</evidence>
<dbReference type="KEGG" id="lak:106174977"/>